<dbReference type="AlphaFoldDB" id="A0A0D6ZCI1"/>
<organism evidence="1 2">
    <name type="scientific">Mesobacillus subterraneus</name>
    <dbReference type="NCBI Taxonomy" id="285983"/>
    <lineage>
        <taxon>Bacteria</taxon>
        <taxon>Bacillati</taxon>
        <taxon>Bacillota</taxon>
        <taxon>Bacilli</taxon>
        <taxon>Bacillales</taxon>
        <taxon>Bacillaceae</taxon>
        <taxon>Mesobacillus</taxon>
    </lineage>
</organism>
<accession>A0A0D6ZCI1</accession>
<evidence type="ECO:0000313" key="1">
    <source>
        <dbReference type="EMBL" id="KIY23534.1"/>
    </source>
</evidence>
<name>A0A0D6ZCI1_9BACI</name>
<gene>
    <name evidence="1" type="ORF">UB32_02545</name>
</gene>
<comment type="caution">
    <text evidence="1">The sequence shown here is derived from an EMBL/GenBank/DDBJ whole genome shotgun (WGS) entry which is preliminary data.</text>
</comment>
<protein>
    <submittedName>
        <fullName evidence="1">Uncharacterized protein</fullName>
    </submittedName>
</protein>
<dbReference type="RefSeq" id="WP_044390931.1">
    <property type="nucleotide sequence ID" value="NZ_JXIQ01000016.1"/>
</dbReference>
<dbReference type="Proteomes" id="UP000032512">
    <property type="component" value="Unassembled WGS sequence"/>
</dbReference>
<dbReference type="PATRIC" id="fig|285983.3.peg.2135"/>
<keyword evidence="2" id="KW-1185">Reference proteome</keyword>
<evidence type="ECO:0000313" key="2">
    <source>
        <dbReference type="Proteomes" id="UP000032512"/>
    </source>
</evidence>
<proteinExistence type="predicted"/>
<reference evidence="1 2" key="1">
    <citation type="submission" date="2015-01" db="EMBL/GenBank/DDBJ databases">
        <title>Draft genome sequences of the supercritical CO2 tolerant bacteria Bacillus subterraneus MITOT1 and Bacillus cereus MIT0214.</title>
        <authorList>
            <person name="Peet K.C."/>
            <person name="Thompson J.R."/>
        </authorList>
    </citation>
    <scope>NUCLEOTIDE SEQUENCE [LARGE SCALE GENOMIC DNA]</scope>
    <source>
        <strain evidence="1 2">MITOT1</strain>
    </source>
</reference>
<sequence>MKFVTFLTGQNHYNEKYKRSEKEIIMLTLKILDTPIENITSEHIKNKTVIMNNKTLATIKGIGKEVEFHIDPYLDLDEFQFLRDIIVEVSYGMEDAIDESGCQLGYLENGEKAFLIKNWEEWKAFLMKAKLKTLEGQNVQVLNENGEELGSGILAEYQVGDTPFRIENCTLITLFGERKFAAEKIKIVPTNQFG</sequence>
<dbReference type="EMBL" id="JXIQ01000016">
    <property type="protein sequence ID" value="KIY23534.1"/>
    <property type="molecule type" value="Genomic_DNA"/>
</dbReference>
<dbReference type="OrthoDB" id="2356532at2"/>